<evidence type="ECO:0000256" key="6">
    <source>
        <dbReference type="ARBA" id="ARBA00022729"/>
    </source>
</evidence>
<keyword evidence="15" id="KW-1185">Reference proteome</keyword>
<feature type="domain" description="Peptidase M14" evidence="13">
    <location>
        <begin position="120"/>
        <end position="412"/>
    </location>
</feature>
<dbReference type="PROSITE" id="PS52035">
    <property type="entry name" value="PEPTIDASE_M14"/>
    <property type="match status" value="1"/>
</dbReference>
<keyword evidence="4" id="KW-0645">Protease</keyword>
<sequence length="522" mass="55695">MKISNLVAALFAIVAPLVAPEDLRYKNHQVVKFNVTSDEQVATLKGANFDIWTHSGIHQGIIEARVPAGTNLDSLNIPYMILIKDLQQIVDKERAQMEENSIPLHQALLSGVAVDLSASTIFSDWQSYETLCAFIASLPGVTPYGSIGSTYLGQDTLAYKFGSGPQSIVYHGGIHAREWISPATVAYLTNEIVSNTTLTNAFTFYVLPVANPDGYNYTRAADGDRYQRKNMQPNPGSTCIGTDPNRNFNNHWSDPGASNDVCADDYYGPAAFSTPEALNIANFVQNLGNVISYVDFHSYSELFMFPNGYTCSGQVADYATLEKGSQLAVDAIQAVNGEVFANGPICTTIYQASGSSIDYTYNNLGVKYSYAIELRPNANAASGDSGFNPDVSAIPLSGAEITAGMNAVWGYIASLQNSGTITTTKASTSATKGTTTTTTTTTKGTTTITTTTKGTTTTTTTTKKTTTSVSCSHSECTSGVALKTTCSACAKAVCANDSYCCLTAWDSQCVSEVDTYCTTVNC</sequence>
<dbReference type="GO" id="GO:0006508">
    <property type="term" value="P:proteolysis"/>
    <property type="evidence" value="ECO:0007669"/>
    <property type="project" value="UniProtKB-KW"/>
</dbReference>
<evidence type="ECO:0000256" key="11">
    <source>
        <dbReference type="PROSITE-ProRule" id="PRU01379"/>
    </source>
</evidence>
<evidence type="ECO:0000259" key="13">
    <source>
        <dbReference type="PROSITE" id="PS52035"/>
    </source>
</evidence>
<keyword evidence="3 14" id="KW-0121">Carboxypeptidase</keyword>
<keyword evidence="8" id="KW-0862">Zinc</keyword>
<name>A0AAD5XCP2_9FUNG</name>
<evidence type="ECO:0000256" key="3">
    <source>
        <dbReference type="ARBA" id="ARBA00022645"/>
    </source>
</evidence>
<dbReference type="InterPro" id="IPR000834">
    <property type="entry name" value="Peptidase_M14"/>
</dbReference>
<organism evidence="14 15">
    <name type="scientific">Physocladia obscura</name>
    <dbReference type="NCBI Taxonomy" id="109957"/>
    <lineage>
        <taxon>Eukaryota</taxon>
        <taxon>Fungi</taxon>
        <taxon>Fungi incertae sedis</taxon>
        <taxon>Chytridiomycota</taxon>
        <taxon>Chytridiomycota incertae sedis</taxon>
        <taxon>Chytridiomycetes</taxon>
        <taxon>Chytridiales</taxon>
        <taxon>Chytriomycetaceae</taxon>
        <taxon>Physocladia</taxon>
    </lineage>
</organism>
<dbReference type="PANTHER" id="PTHR11705">
    <property type="entry name" value="PROTEASE FAMILY M14 CARBOXYPEPTIDASE A,B"/>
    <property type="match status" value="1"/>
</dbReference>
<evidence type="ECO:0000256" key="5">
    <source>
        <dbReference type="ARBA" id="ARBA00022723"/>
    </source>
</evidence>
<evidence type="ECO:0000256" key="10">
    <source>
        <dbReference type="ARBA" id="ARBA00023157"/>
    </source>
</evidence>
<comment type="cofactor">
    <cofactor evidence="1">
        <name>Zn(2+)</name>
        <dbReference type="ChEBI" id="CHEBI:29105"/>
    </cofactor>
</comment>
<dbReference type="PANTHER" id="PTHR11705:SF143">
    <property type="entry name" value="SLL0236 PROTEIN"/>
    <property type="match status" value="1"/>
</dbReference>
<comment type="similarity">
    <text evidence="2 11">Belongs to the peptidase M14 family.</text>
</comment>
<evidence type="ECO:0000256" key="7">
    <source>
        <dbReference type="ARBA" id="ARBA00022801"/>
    </source>
</evidence>
<evidence type="ECO:0000256" key="9">
    <source>
        <dbReference type="ARBA" id="ARBA00023049"/>
    </source>
</evidence>
<keyword evidence="6 12" id="KW-0732">Signal</keyword>
<dbReference type="FunFam" id="3.40.630.10:FF:000084">
    <property type="entry name" value="Carboxypeptidase B2"/>
    <property type="match status" value="1"/>
</dbReference>
<gene>
    <name evidence="14" type="primary">CPA4</name>
    <name evidence="14" type="ORF">HK100_012183</name>
</gene>
<protein>
    <submittedName>
        <fullName evidence="14">Carboxypeptidase A4</fullName>
    </submittedName>
</protein>
<dbReference type="SMART" id="SM00631">
    <property type="entry name" value="Zn_pept"/>
    <property type="match status" value="1"/>
</dbReference>
<evidence type="ECO:0000256" key="1">
    <source>
        <dbReference type="ARBA" id="ARBA00001947"/>
    </source>
</evidence>
<reference evidence="14" key="1">
    <citation type="submission" date="2020-05" db="EMBL/GenBank/DDBJ databases">
        <title>Phylogenomic resolution of chytrid fungi.</title>
        <authorList>
            <person name="Stajich J.E."/>
            <person name="Amses K."/>
            <person name="Simmons R."/>
            <person name="Seto K."/>
            <person name="Myers J."/>
            <person name="Bonds A."/>
            <person name="Quandt C.A."/>
            <person name="Barry K."/>
            <person name="Liu P."/>
            <person name="Grigoriev I."/>
            <person name="Longcore J.E."/>
            <person name="James T.Y."/>
        </authorList>
    </citation>
    <scope>NUCLEOTIDE SEQUENCE</scope>
    <source>
        <strain evidence="14">JEL0513</strain>
    </source>
</reference>
<dbReference type="Gene3D" id="3.30.70.340">
    <property type="entry name" value="Metallocarboxypeptidase-like"/>
    <property type="match status" value="1"/>
</dbReference>
<evidence type="ECO:0000256" key="8">
    <source>
        <dbReference type="ARBA" id="ARBA00022833"/>
    </source>
</evidence>
<dbReference type="GO" id="GO:0008270">
    <property type="term" value="F:zinc ion binding"/>
    <property type="evidence" value="ECO:0007669"/>
    <property type="project" value="InterPro"/>
</dbReference>
<evidence type="ECO:0000313" key="15">
    <source>
        <dbReference type="Proteomes" id="UP001211907"/>
    </source>
</evidence>
<dbReference type="GO" id="GO:0005615">
    <property type="term" value="C:extracellular space"/>
    <property type="evidence" value="ECO:0007669"/>
    <property type="project" value="TreeGrafter"/>
</dbReference>
<feature type="active site" description="Proton donor/acceptor" evidence="11">
    <location>
        <position position="373"/>
    </location>
</feature>
<keyword evidence="5" id="KW-0479">Metal-binding</keyword>
<dbReference type="EMBL" id="JADGJH010000845">
    <property type="protein sequence ID" value="KAJ3121936.1"/>
    <property type="molecule type" value="Genomic_DNA"/>
</dbReference>
<dbReference type="AlphaFoldDB" id="A0AAD5XCP2"/>
<keyword evidence="10" id="KW-1015">Disulfide bond</keyword>
<dbReference type="InterPro" id="IPR036990">
    <property type="entry name" value="M14A-like_propep"/>
</dbReference>
<dbReference type="SUPFAM" id="SSF54897">
    <property type="entry name" value="Protease propeptides/inhibitors"/>
    <property type="match status" value="1"/>
</dbReference>
<dbReference type="Proteomes" id="UP001211907">
    <property type="component" value="Unassembled WGS sequence"/>
</dbReference>
<accession>A0AAD5XCP2</accession>
<dbReference type="Pfam" id="PF00246">
    <property type="entry name" value="Peptidase_M14"/>
    <property type="match status" value="1"/>
</dbReference>
<dbReference type="Gene3D" id="3.40.630.10">
    <property type="entry name" value="Zn peptidases"/>
    <property type="match status" value="1"/>
</dbReference>
<feature type="signal peptide" evidence="12">
    <location>
        <begin position="1"/>
        <end position="20"/>
    </location>
</feature>
<evidence type="ECO:0000313" key="14">
    <source>
        <dbReference type="EMBL" id="KAJ3121936.1"/>
    </source>
</evidence>
<proteinExistence type="inferred from homology"/>
<keyword evidence="9" id="KW-0482">Metalloprotease</keyword>
<dbReference type="PRINTS" id="PR00765">
    <property type="entry name" value="CRBOXYPTASEA"/>
</dbReference>
<comment type="caution">
    <text evidence="14">The sequence shown here is derived from an EMBL/GenBank/DDBJ whole genome shotgun (WGS) entry which is preliminary data.</text>
</comment>
<evidence type="ECO:0000256" key="4">
    <source>
        <dbReference type="ARBA" id="ARBA00022670"/>
    </source>
</evidence>
<keyword evidence="7" id="KW-0378">Hydrolase</keyword>
<evidence type="ECO:0000256" key="12">
    <source>
        <dbReference type="SAM" id="SignalP"/>
    </source>
</evidence>
<evidence type="ECO:0000256" key="2">
    <source>
        <dbReference type="ARBA" id="ARBA00005988"/>
    </source>
</evidence>
<dbReference type="CDD" id="cd03860">
    <property type="entry name" value="M14_CP_A-B_like"/>
    <property type="match status" value="1"/>
</dbReference>
<dbReference type="SUPFAM" id="SSF53187">
    <property type="entry name" value="Zn-dependent exopeptidases"/>
    <property type="match status" value="1"/>
</dbReference>
<feature type="chain" id="PRO_5041934416" evidence="12">
    <location>
        <begin position="21"/>
        <end position="522"/>
    </location>
</feature>
<dbReference type="GO" id="GO:0004181">
    <property type="term" value="F:metallocarboxypeptidase activity"/>
    <property type="evidence" value="ECO:0007669"/>
    <property type="project" value="InterPro"/>
</dbReference>